<reference evidence="1 2" key="1">
    <citation type="submission" date="2015-03" db="EMBL/GenBank/DDBJ databases">
        <authorList>
            <person name="Lepp D."/>
            <person name="Hassan Y.I."/>
            <person name="Li X.-Z."/>
            <person name="Zhou T."/>
        </authorList>
    </citation>
    <scope>NUCLEOTIDE SEQUENCE [LARGE SCALE GENOMIC DNA]</scope>
    <source>
        <strain evidence="1 2">E84</strain>
    </source>
</reference>
<dbReference type="PANTHER" id="PTHR13017">
    <property type="entry name" value="5-FORMYLTETRAHYDROFOLATE CYCLO-LIGASE-RELATED"/>
    <property type="match status" value="1"/>
</dbReference>
<dbReference type="RefSeq" id="WP_046139896.1">
    <property type="nucleotide sequence ID" value="NZ_LANJ01000047.1"/>
</dbReference>
<dbReference type="STRING" id="1293439.WH87_17740"/>
<sequence>MTDRGRWAGRNPAKDELRNAIWDQLVADGVAIGPTRSHIPNFTGADKAAWHMTQIPAWKTAKAVKVNPDSAQYSLRLRALYEGKTLYCPVPELVQSAPYVRIDPAVLQEKGITFELAASHQGYMHHGERIEFTDIPELDFCVFGTVATTRQGARTGKGGGFADLEAGVLNELGRIRPDTPLVTSVHSTQVVPDGDIVMMNFDCWMDYVATEGELITTGSTHPRPRGISWEHVQPDQFDSIPFLRQLQPKSKL</sequence>
<keyword evidence="1" id="KW-0436">Ligase</keyword>
<dbReference type="InterPro" id="IPR024185">
    <property type="entry name" value="FTHF_cligase-like_sf"/>
</dbReference>
<dbReference type="Gene3D" id="3.40.50.10420">
    <property type="entry name" value="NagB/RpiA/CoA transferase-like"/>
    <property type="match status" value="1"/>
</dbReference>
<evidence type="ECO:0000313" key="1">
    <source>
        <dbReference type="EMBL" id="KKC35155.1"/>
    </source>
</evidence>
<evidence type="ECO:0000313" key="2">
    <source>
        <dbReference type="Proteomes" id="UP000033411"/>
    </source>
</evidence>
<dbReference type="PATRIC" id="fig|1293439.3.peg.3618"/>
<dbReference type="GO" id="GO:0005737">
    <property type="term" value="C:cytoplasm"/>
    <property type="evidence" value="ECO:0007669"/>
    <property type="project" value="TreeGrafter"/>
</dbReference>
<name>A0A0F5Q2R6_9HYPH</name>
<dbReference type="PANTHER" id="PTHR13017:SF0">
    <property type="entry name" value="METHENYLTETRAHYDROFOLATE SYNTHASE DOMAIN-CONTAINING PROTEIN"/>
    <property type="match status" value="1"/>
</dbReference>
<dbReference type="Proteomes" id="UP000033411">
    <property type="component" value="Unassembled WGS sequence"/>
</dbReference>
<organism evidence="1 2">
    <name type="scientific">Devosia epidermidihirudinis</name>
    <dbReference type="NCBI Taxonomy" id="1293439"/>
    <lineage>
        <taxon>Bacteria</taxon>
        <taxon>Pseudomonadati</taxon>
        <taxon>Pseudomonadota</taxon>
        <taxon>Alphaproteobacteria</taxon>
        <taxon>Hyphomicrobiales</taxon>
        <taxon>Devosiaceae</taxon>
        <taxon>Devosia</taxon>
    </lineage>
</organism>
<protein>
    <submittedName>
        <fullName evidence="1">5-formyltetrahydrofolate cyclo-ligase</fullName>
    </submittedName>
</protein>
<dbReference type="SUPFAM" id="SSF100950">
    <property type="entry name" value="NagB/RpiA/CoA transferase-like"/>
    <property type="match status" value="1"/>
</dbReference>
<dbReference type="InterPro" id="IPR002698">
    <property type="entry name" value="FTHF_cligase"/>
</dbReference>
<dbReference type="EMBL" id="LANJ01000047">
    <property type="protein sequence ID" value="KKC35155.1"/>
    <property type="molecule type" value="Genomic_DNA"/>
</dbReference>
<accession>A0A0F5Q2R6</accession>
<dbReference type="Pfam" id="PF01812">
    <property type="entry name" value="5-FTHF_cyc-lig"/>
    <property type="match status" value="1"/>
</dbReference>
<dbReference type="InterPro" id="IPR037171">
    <property type="entry name" value="NagB/RpiA_transferase-like"/>
</dbReference>
<dbReference type="GO" id="GO:0016874">
    <property type="term" value="F:ligase activity"/>
    <property type="evidence" value="ECO:0007669"/>
    <property type="project" value="UniProtKB-KW"/>
</dbReference>
<gene>
    <name evidence="1" type="ORF">WH87_17740</name>
</gene>
<proteinExistence type="predicted"/>
<keyword evidence="2" id="KW-1185">Reference proteome</keyword>
<comment type="caution">
    <text evidence="1">The sequence shown here is derived from an EMBL/GenBank/DDBJ whole genome shotgun (WGS) entry which is preliminary data.</text>
</comment>
<dbReference type="AlphaFoldDB" id="A0A0F5Q2R6"/>